<keyword evidence="4 5" id="KW-0269">Exonuclease</keyword>
<evidence type="ECO:0000256" key="5">
    <source>
        <dbReference type="HAMAP-Rule" id="MF_00378"/>
    </source>
</evidence>
<comment type="caution">
    <text evidence="10">The sequence shown here is derived from an EMBL/GenBank/DDBJ whole genome shotgun (WGS) entry which is preliminary data.</text>
</comment>
<evidence type="ECO:0000256" key="7">
    <source>
        <dbReference type="SAM" id="MobiDB-lite"/>
    </source>
</evidence>
<evidence type="ECO:0000256" key="6">
    <source>
        <dbReference type="RuleBase" id="RU004355"/>
    </source>
</evidence>
<dbReference type="Pfam" id="PF13742">
    <property type="entry name" value="tRNA_anti_2"/>
    <property type="match status" value="1"/>
</dbReference>
<protein>
    <recommendedName>
        <fullName evidence="5">Exodeoxyribonuclease 7 large subunit</fullName>
        <ecNumber evidence="5">3.1.11.6</ecNumber>
    </recommendedName>
    <alternativeName>
        <fullName evidence="5">Exodeoxyribonuclease VII large subunit</fullName>
        <shortName evidence="5">Exonuclease VII large subunit</shortName>
    </alternativeName>
</protein>
<evidence type="ECO:0000256" key="2">
    <source>
        <dbReference type="ARBA" id="ARBA00022722"/>
    </source>
</evidence>
<dbReference type="Proteomes" id="UP000608530">
    <property type="component" value="Unassembled WGS sequence"/>
</dbReference>
<feature type="region of interest" description="Disordered" evidence="7">
    <location>
        <begin position="1"/>
        <end position="23"/>
    </location>
</feature>
<dbReference type="GO" id="GO:0008855">
    <property type="term" value="F:exodeoxyribonuclease VII activity"/>
    <property type="evidence" value="ECO:0007669"/>
    <property type="project" value="UniProtKB-UniRule"/>
</dbReference>
<feature type="domain" description="OB-fold nucleic acid binding" evidence="9">
    <location>
        <begin position="30"/>
        <end position="116"/>
    </location>
</feature>
<keyword evidence="11" id="KW-1185">Reference proteome</keyword>
<evidence type="ECO:0000259" key="8">
    <source>
        <dbReference type="Pfam" id="PF02601"/>
    </source>
</evidence>
<reference evidence="10" key="1">
    <citation type="submission" date="2020-12" db="EMBL/GenBank/DDBJ databases">
        <title>Leucobacter sp. CAS1, isolated from Chromium sludge.</title>
        <authorList>
            <person name="Xu Z."/>
        </authorList>
    </citation>
    <scope>NUCLEOTIDE SEQUENCE</scope>
    <source>
        <strain evidence="10">CSA1</strain>
    </source>
</reference>
<dbReference type="RefSeq" id="WP_200113514.1">
    <property type="nucleotide sequence ID" value="NZ_JAEHOH010000002.1"/>
</dbReference>
<organism evidence="10 11">
    <name type="scientific">Leucobacter chromiisoli</name>
    <dbReference type="NCBI Taxonomy" id="2796471"/>
    <lineage>
        <taxon>Bacteria</taxon>
        <taxon>Bacillati</taxon>
        <taxon>Actinomycetota</taxon>
        <taxon>Actinomycetes</taxon>
        <taxon>Micrococcales</taxon>
        <taxon>Microbacteriaceae</taxon>
        <taxon>Leucobacter</taxon>
    </lineage>
</organism>
<evidence type="ECO:0000256" key="3">
    <source>
        <dbReference type="ARBA" id="ARBA00022801"/>
    </source>
</evidence>
<dbReference type="AlphaFoldDB" id="A0A934Q5A8"/>
<dbReference type="GO" id="GO:0005737">
    <property type="term" value="C:cytoplasm"/>
    <property type="evidence" value="ECO:0007669"/>
    <property type="project" value="UniProtKB-SubCell"/>
</dbReference>
<dbReference type="GO" id="GO:0006308">
    <property type="term" value="P:DNA catabolic process"/>
    <property type="evidence" value="ECO:0007669"/>
    <property type="project" value="UniProtKB-UniRule"/>
</dbReference>
<evidence type="ECO:0000256" key="1">
    <source>
        <dbReference type="ARBA" id="ARBA00022490"/>
    </source>
</evidence>
<evidence type="ECO:0000259" key="9">
    <source>
        <dbReference type="Pfam" id="PF13742"/>
    </source>
</evidence>
<keyword evidence="1 5" id="KW-0963">Cytoplasm</keyword>
<dbReference type="PANTHER" id="PTHR30008:SF0">
    <property type="entry name" value="EXODEOXYRIBONUCLEASE 7 LARGE SUBUNIT"/>
    <property type="match status" value="1"/>
</dbReference>
<evidence type="ECO:0000256" key="4">
    <source>
        <dbReference type="ARBA" id="ARBA00022839"/>
    </source>
</evidence>
<dbReference type="PANTHER" id="PTHR30008">
    <property type="entry name" value="EXODEOXYRIBONUCLEASE 7 LARGE SUBUNIT"/>
    <property type="match status" value="1"/>
</dbReference>
<accession>A0A934Q5A8</accession>
<feature type="domain" description="Exonuclease VII large subunit C-terminal" evidence="8">
    <location>
        <begin position="140"/>
        <end position="338"/>
    </location>
</feature>
<comment type="function">
    <text evidence="5">Bidirectionally degrades single-stranded DNA into large acid-insoluble oligonucleotides, which are then degraded further into small acid-soluble oligonucleotides.</text>
</comment>
<dbReference type="InterPro" id="IPR025824">
    <property type="entry name" value="OB-fold_nuc-bd_dom"/>
</dbReference>
<gene>
    <name evidence="5" type="primary">xseA</name>
    <name evidence="10" type="ORF">JD276_02220</name>
</gene>
<dbReference type="NCBIfam" id="TIGR00237">
    <property type="entry name" value="xseA"/>
    <property type="match status" value="1"/>
</dbReference>
<comment type="subcellular location">
    <subcellularLocation>
        <location evidence="5 6">Cytoplasm</location>
    </subcellularLocation>
</comment>
<dbReference type="HAMAP" id="MF_00378">
    <property type="entry name" value="Exonuc_7_L"/>
    <property type="match status" value="1"/>
</dbReference>
<dbReference type="CDD" id="cd04489">
    <property type="entry name" value="ExoVII_LU_OBF"/>
    <property type="match status" value="1"/>
</dbReference>
<comment type="subunit">
    <text evidence="5">Heterooligomer composed of large and small subunits.</text>
</comment>
<dbReference type="GO" id="GO:0009318">
    <property type="term" value="C:exodeoxyribonuclease VII complex"/>
    <property type="evidence" value="ECO:0007669"/>
    <property type="project" value="UniProtKB-UniRule"/>
</dbReference>
<dbReference type="InterPro" id="IPR003753">
    <property type="entry name" value="Exonuc_VII_L"/>
</dbReference>
<keyword evidence="2 5" id="KW-0540">Nuclease</keyword>
<dbReference type="EMBL" id="JAEHOH010000002">
    <property type="protein sequence ID" value="MBK0417851.1"/>
    <property type="molecule type" value="Genomic_DNA"/>
</dbReference>
<keyword evidence="3 5" id="KW-0378">Hydrolase</keyword>
<name>A0A934Q5A8_9MICO</name>
<dbReference type="GO" id="GO:0003676">
    <property type="term" value="F:nucleic acid binding"/>
    <property type="evidence" value="ECO:0007669"/>
    <property type="project" value="InterPro"/>
</dbReference>
<dbReference type="InterPro" id="IPR020579">
    <property type="entry name" value="Exonuc_VII_lsu_C"/>
</dbReference>
<comment type="similarity">
    <text evidence="5 6">Belongs to the XseA family.</text>
</comment>
<comment type="catalytic activity">
    <reaction evidence="5 6">
        <text>Exonucleolytic cleavage in either 5'- to 3'- or 3'- to 5'-direction to yield nucleoside 5'-phosphates.</text>
        <dbReference type="EC" id="3.1.11.6"/>
    </reaction>
</comment>
<evidence type="ECO:0000313" key="10">
    <source>
        <dbReference type="EMBL" id="MBK0417851.1"/>
    </source>
</evidence>
<sequence>MSDAGSGASASSPANTPATRESPWPVGLMSEKIAAWIDRLGTVWIEGEITQWQLRGGHVYGKLRDLTQDATVSFTVWRSVAQRLTGEFSQGDRVVALVKPNFWVKGGSLTVQVLEISHVGLGELLQRLERLRRQLQTEGLFDTSRKRALPFLPSLIGLVTGRDSDAEKDVIRNATLRWPGVRFQVHYAAVQGDRAAAEVAAGIEALDRHPDVDVIVVARGGGDFQNLLPFSDERVVRAAAAATTPVVSAVGHEADRPLLDEVADLRASTPTDAAKRVVPDVGEELAGLDQARSRMSARIGQVLASETERIAQLRSRPVLAMPERIVDERAEELVRWIARGTELAERTVEDRTRELDRTRARLTALSPRATLERGYAIAQLVAPGGVPGAVLRDPADAPAGAAIRISLAGGGLDATSNGA</sequence>
<feature type="compositionally biased region" description="Low complexity" evidence="7">
    <location>
        <begin position="1"/>
        <end position="19"/>
    </location>
</feature>
<evidence type="ECO:0000313" key="11">
    <source>
        <dbReference type="Proteomes" id="UP000608530"/>
    </source>
</evidence>
<dbReference type="Pfam" id="PF02601">
    <property type="entry name" value="Exonuc_VII_L"/>
    <property type="match status" value="1"/>
</dbReference>
<proteinExistence type="inferred from homology"/>
<dbReference type="EC" id="3.1.11.6" evidence="5"/>